<dbReference type="Pfam" id="PF04973">
    <property type="entry name" value="NMN_transporter"/>
    <property type="match status" value="1"/>
</dbReference>
<evidence type="ECO:0000313" key="11">
    <source>
        <dbReference type="EMBL" id="MBC2607090.1"/>
    </source>
</evidence>
<evidence type="ECO:0000256" key="8">
    <source>
        <dbReference type="ARBA" id="ARBA00022989"/>
    </source>
</evidence>
<proteinExistence type="inferred from homology"/>
<comment type="subcellular location">
    <subcellularLocation>
        <location evidence="2">Cell membrane</location>
        <topology evidence="2">Multi-pass membrane protein</topology>
    </subcellularLocation>
</comment>
<evidence type="ECO:0000313" key="12">
    <source>
        <dbReference type="Proteomes" id="UP000526501"/>
    </source>
</evidence>
<reference evidence="11 12" key="1">
    <citation type="submission" date="2020-07" db="EMBL/GenBank/DDBJ databases">
        <authorList>
            <person name="Feng X."/>
        </authorList>
    </citation>
    <scope>NUCLEOTIDE SEQUENCE [LARGE SCALE GENOMIC DNA]</scope>
    <source>
        <strain evidence="11 12">JCM23202</strain>
    </source>
</reference>
<keyword evidence="7 10" id="KW-0812">Transmembrane</keyword>
<evidence type="ECO:0000256" key="4">
    <source>
        <dbReference type="ARBA" id="ARBA00017522"/>
    </source>
</evidence>
<evidence type="ECO:0000256" key="7">
    <source>
        <dbReference type="ARBA" id="ARBA00022692"/>
    </source>
</evidence>
<dbReference type="RefSeq" id="WP_185660953.1">
    <property type="nucleotide sequence ID" value="NZ_CAWPOO010000012.1"/>
</dbReference>
<protein>
    <recommendedName>
        <fullName evidence="4">Nicotinamide riboside transporter PnuC</fullName>
    </recommendedName>
</protein>
<keyword evidence="9 10" id="KW-0472">Membrane</keyword>
<dbReference type="InterPro" id="IPR006419">
    <property type="entry name" value="NMN_transpt_PnuC"/>
</dbReference>
<dbReference type="AlphaFoldDB" id="A0A7X1B7G9"/>
<feature type="transmembrane region" description="Helical" evidence="10">
    <location>
        <begin position="87"/>
        <end position="106"/>
    </location>
</feature>
<feature type="transmembrane region" description="Helical" evidence="10">
    <location>
        <begin position="139"/>
        <end position="156"/>
    </location>
</feature>
<name>A0A7X1B7G9_9BACT</name>
<dbReference type="GO" id="GO:0005886">
    <property type="term" value="C:plasma membrane"/>
    <property type="evidence" value="ECO:0007669"/>
    <property type="project" value="UniProtKB-SubCell"/>
</dbReference>
<dbReference type="Proteomes" id="UP000526501">
    <property type="component" value="Unassembled WGS sequence"/>
</dbReference>
<evidence type="ECO:0000256" key="5">
    <source>
        <dbReference type="ARBA" id="ARBA00022448"/>
    </source>
</evidence>
<comment type="function">
    <text evidence="1">Required for nicotinamide riboside transport across the inner membrane.</text>
</comment>
<keyword evidence="5" id="KW-0813">Transport</keyword>
<evidence type="ECO:0000256" key="10">
    <source>
        <dbReference type="SAM" id="Phobius"/>
    </source>
</evidence>
<comment type="caution">
    <text evidence="11">The sequence shown here is derived from an EMBL/GenBank/DDBJ whole genome shotgun (WGS) entry which is preliminary data.</text>
</comment>
<feature type="transmembrane region" description="Helical" evidence="10">
    <location>
        <begin position="162"/>
        <end position="179"/>
    </location>
</feature>
<evidence type="ECO:0000256" key="2">
    <source>
        <dbReference type="ARBA" id="ARBA00004651"/>
    </source>
</evidence>
<dbReference type="EMBL" id="JACHVC010000012">
    <property type="protein sequence ID" value="MBC2607090.1"/>
    <property type="molecule type" value="Genomic_DNA"/>
</dbReference>
<evidence type="ECO:0000256" key="3">
    <source>
        <dbReference type="ARBA" id="ARBA00006669"/>
    </source>
</evidence>
<keyword evidence="12" id="KW-1185">Reference proteome</keyword>
<feature type="transmembrane region" description="Helical" evidence="10">
    <location>
        <begin position="50"/>
        <end position="67"/>
    </location>
</feature>
<sequence length="188" mass="21618">MTLIEAIAVVFGLACVWLVVKESIWCWPAGLVQVSLYVYIFYQAKLYSDFGLHIFYVGMQFYGWYHWMYGGKDRDKAPIEELSRNSILIWSAVCLLGSVAWGWLMHRFTDAVVPYPDAFTTVTSLVAQWLMAKKKLQNWHFWIAVDIVAVAVYAYKELYLTSGLYAVFLVLCVMGVREWRAKLSAQAA</sequence>
<keyword evidence="8 10" id="KW-1133">Transmembrane helix</keyword>
<evidence type="ECO:0000256" key="1">
    <source>
        <dbReference type="ARBA" id="ARBA00002672"/>
    </source>
</evidence>
<dbReference type="PANTHER" id="PTHR36122">
    <property type="entry name" value="NICOTINAMIDE RIBOSIDE TRANSPORTER PNUC"/>
    <property type="match status" value="1"/>
</dbReference>
<dbReference type="PANTHER" id="PTHR36122:SF2">
    <property type="entry name" value="NICOTINAMIDE RIBOSIDE TRANSPORTER PNUC"/>
    <property type="match status" value="1"/>
</dbReference>
<keyword evidence="6" id="KW-1003">Cell membrane</keyword>
<accession>A0A7X1B7G9</accession>
<dbReference type="GO" id="GO:0034257">
    <property type="term" value="F:nicotinamide riboside transmembrane transporter activity"/>
    <property type="evidence" value="ECO:0007669"/>
    <property type="project" value="InterPro"/>
</dbReference>
<evidence type="ECO:0000256" key="6">
    <source>
        <dbReference type="ARBA" id="ARBA00022475"/>
    </source>
</evidence>
<evidence type="ECO:0000256" key="9">
    <source>
        <dbReference type="ARBA" id="ARBA00023136"/>
    </source>
</evidence>
<comment type="similarity">
    <text evidence="3">Belongs to the nicotinamide ribonucleoside (NR) uptake permease (TC 4.B.1) family.</text>
</comment>
<gene>
    <name evidence="11" type="ORF">H5P27_13635</name>
</gene>
<dbReference type="NCBIfam" id="TIGR01528">
    <property type="entry name" value="NMN_trans_PnuC"/>
    <property type="match status" value="1"/>
</dbReference>
<organism evidence="11 12">
    <name type="scientific">Pelagicoccus albus</name>
    <dbReference type="NCBI Taxonomy" id="415222"/>
    <lineage>
        <taxon>Bacteria</taxon>
        <taxon>Pseudomonadati</taxon>
        <taxon>Verrucomicrobiota</taxon>
        <taxon>Opitutia</taxon>
        <taxon>Puniceicoccales</taxon>
        <taxon>Pelagicoccaceae</taxon>
        <taxon>Pelagicoccus</taxon>
    </lineage>
</organism>